<dbReference type="GO" id="GO:0019748">
    <property type="term" value="P:secondary metabolic process"/>
    <property type="evidence" value="ECO:0007669"/>
    <property type="project" value="TreeGrafter"/>
</dbReference>
<gene>
    <name evidence="3" type="ORF">HGQ17_06880</name>
</gene>
<keyword evidence="4" id="KW-1185">Reference proteome</keyword>
<dbReference type="Pfam" id="PF04909">
    <property type="entry name" value="Amidohydro_2"/>
    <property type="match status" value="1"/>
</dbReference>
<dbReference type="InterPro" id="IPR032466">
    <property type="entry name" value="Metal_Hydrolase"/>
</dbReference>
<dbReference type="GO" id="GO:0005737">
    <property type="term" value="C:cytoplasm"/>
    <property type="evidence" value="ECO:0007669"/>
    <property type="project" value="TreeGrafter"/>
</dbReference>
<dbReference type="InterPro" id="IPR006680">
    <property type="entry name" value="Amidohydro-rel"/>
</dbReference>
<accession>A0A7X8TKJ8</accession>
<dbReference type="EMBL" id="JABAHY010000005">
    <property type="protein sequence ID" value="NLS09733.1"/>
    <property type="molecule type" value="Genomic_DNA"/>
</dbReference>
<proteinExistence type="predicted"/>
<dbReference type="InterPro" id="IPR032465">
    <property type="entry name" value="ACMSD"/>
</dbReference>
<sequence length="283" mass="31459">MLLQRLGIPGIVDLHVHFMPQRVQEKVWAFFDQVEAAGAPAWPITYRLPEQQRVEVLRGLGVKAFSTLNYAHRPGMAAWLNDYSTQMAAEYPEVIHSGTFYPEPEAEEIAIGALEAGARIFKIHIQVGGFSPIDPQLTGAWQAVAQAGTPVIIHCGHGPHPGEHTGIEPIYELLEKFPDLILIIAHAGLPDYYAFAQLAAEHRGVYLDTTMVGTDYMEQIAPVPQDYPELIAGLPGKIVLGSDFPSIPYRYEHQLEVLEDWRLGDAWLADVLWHTPRSLVGLD</sequence>
<evidence type="ECO:0000259" key="2">
    <source>
        <dbReference type="Pfam" id="PF04909"/>
    </source>
</evidence>
<reference evidence="3 4" key="1">
    <citation type="submission" date="2020-04" db="EMBL/GenBank/DDBJ databases">
        <title>Nesterenkonia sp. nov., isolated from marine sediment.</title>
        <authorList>
            <person name="Zhang G."/>
        </authorList>
    </citation>
    <scope>NUCLEOTIDE SEQUENCE [LARGE SCALE GENOMIC DNA]</scope>
    <source>
        <strain evidence="3 4">MY13</strain>
    </source>
</reference>
<protein>
    <submittedName>
        <fullName evidence="3">Amidohydrolase</fullName>
    </submittedName>
</protein>
<keyword evidence="1" id="KW-0456">Lyase</keyword>
<comment type="caution">
    <text evidence="3">The sequence shown here is derived from an EMBL/GenBank/DDBJ whole genome shotgun (WGS) entry which is preliminary data.</text>
</comment>
<evidence type="ECO:0000313" key="4">
    <source>
        <dbReference type="Proteomes" id="UP000523139"/>
    </source>
</evidence>
<dbReference type="PANTHER" id="PTHR21240">
    <property type="entry name" value="2-AMINO-3-CARBOXYLMUCONATE-6-SEMIALDEHYDE DECARBOXYLASE"/>
    <property type="match status" value="1"/>
</dbReference>
<dbReference type="Proteomes" id="UP000523139">
    <property type="component" value="Unassembled WGS sequence"/>
</dbReference>
<dbReference type="SUPFAM" id="SSF51556">
    <property type="entry name" value="Metallo-dependent hydrolases"/>
    <property type="match status" value="1"/>
</dbReference>
<feature type="domain" description="Amidohydrolase-related" evidence="2">
    <location>
        <begin position="12"/>
        <end position="282"/>
    </location>
</feature>
<keyword evidence="3" id="KW-0378">Hydrolase</keyword>
<dbReference type="AlphaFoldDB" id="A0A7X8TKJ8"/>
<evidence type="ECO:0000313" key="3">
    <source>
        <dbReference type="EMBL" id="NLS09733.1"/>
    </source>
</evidence>
<evidence type="ECO:0000256" key="1">
    <source>
        <dbReference type="ARBA" id="ARBA00023239"/>
    </source>
</evidence>
<dbReference type="RefSeq" id="WP_168887230.1">
    <property type="nucleotide sequence ID" value="NZ_JABAHY010000005.1"/>
</dbReference>
<dbReference type="GO" id="GO:0016831">
    <property type="term" value="F:carboxy-lyase activity"/>
    <property type="evidence" value="ECO:0007669"/>
    <property type="project" value="InterPro"/>
</dbReference>
<dbReference type="Gene3D" id="3.20.20.140">
    <property type="entry name" value="Metal-dependent hydrolases"/>
    <property type="match status" value="1"/>
</dbReference>
<dbReference type="PANTHER" id="PTHR21240:SF28">
    <property type="entry name" value="ISO-OROTATE DECARBOXYLASE (EUROFUNG)"/>
    <property type="match status" value="1"/>
</dbReference>
<organism evidence="3 4">
    <name type="scientific">Nesterenkonia sedimenti</name>
    <dbReference type="NCBI Taxonomy" id="1463632"/>
    <lineage>
        <taxon>Bacteria</taxon>
        <taxon>Bacillati</taxon>
        <taxon>Actinomycetota</taxon>
        <taxon>Actinomycetes</taxon>
        <taxon>Micrococcales</taxon>
        <taxon>Micrococcaceae</taxon>
        <taxon>Nesterenkonia</taxon>
    </lineage>
</organism>
<dbReference type="CDD" id="cd01292">
    <property type="entry name" value="metallo-dependent_hydrolases"/>
    <property type="match status" value="1"/>
</dbReference>
<name>A0A7X8TKJ8_9MICC</name>
<dbReference type="GO" id="GO:0016787">
    <property type="term" value="F:hydrolase activity"/>
    <property type="evidence" value="ECO:0007669"/>
    <property type="project" value="UniProtKB-KW"/>
</dbReference>